<dbReference type="OrthoDB" id="7786319at2759"/>
<evidence type="ECO:0000313" key="2">
    <source>
        <dbReference type="EMBL" id="KAJ6647119.1"/>
    </source>
</evidence>
<name>A0A9Q0ND17_9DIPT</name>
<sequence length="359" mass="41122">MELDRRARLRKEVEIRLAEKDARTSAVQQGVNDVTLDEKSSSLSRPDGIQDCNLSLFLSKRFSDVTFVVDDAEIPAHRLILAVRSSVFEAMLYGDFWETGSQRITIADMGITAFREMLRYMYTNNLNITDDIVIELLLAAHKYDLRHLEERCSQYMQQKMNETNVCSFLNVLYNLDAFKDITQILLAFMESRWSIDCKVDFTGMSIDGLKYLVDFLSLRKRARDFKYMHFEVDLFRRILAWAKVNCEENGLPADGANMRKALKGCEQLISFTSMSSDEFHCAIDFSPNFFTVEEIGSIFTKLRYKKIKLQSLDMVQSEAMSMPLNGFQCPTSMKPIPNGQVTAFSFGAPFVPNSSTSKQ</sequence>
<dbReference type="InterPro" id="IPR000210">
    <property type="entry name" value="BTB/POZ_dom"/>
</dbReference>
<evidence type="ECO:0000313" key="3">
    <source>
        <dbReference type="Proteomes" id="UP001151699"/>
    </source>
</evidence>
<comment type="caution">
    <text evidence="2">The sequence shown here is derived from an EMBL/GenBank/DDBJ whole genome shotgun (WGS) entry which is preliminary data.</text>
</comment>
<dbReference type="InterPro" id="IPR011333">
    <property type="entry name" value="SKP1/BTB/POZ_sf"/>
</dbReference>
<accession>A0A9Q0ND17</accession>
<dbReference type="Gene3D" id="3.30.710.10">
    <property type="entry name" value="Potassium Channel Kv1.1, Chain A"/>
    <property type="match status" value="1"/>
</dbReference>
<reference evidence="2" key="1">
    <citation type="submission" date="2022-07" db="EMBL/GenBank/DDBJ databases">
        <authorList>
            <person name="Trinca V."/>
            <person name="Uliana J.V.C."/>
            <person name="Torres T.T."/>
            <person name="Ward R.J."/>
            <person name="Monesi N."/>
        </authorList>
    </citation>
    <scope>NUCLEOTIDE SEQUENCE</scope>
    <source>
        <strain evidence="2">HSMRA1968</strain>
        <tissue evidence="2">Whole embryos</tissue>
    </source>
</reference>
<dbReference type="EMBL" id="WJQU01000001">
    <property type="protein sequence ID" value="KAJ6647119.1"/>
    <property type="molecule type" value="Genomic_DNA"/>
</dbReference>
<dbReference type="PANTHER" id="PTHR45774">
    <property type="entry name" value="BTB/POZ DOMAIN-CONTAINING"/>
    <property type="match status" value="1"/>
</dbReference>
<feature type="domain" description="BTB" evidence="1">
    <location>
        <begin position="63"/>
        <end position="130"/>
    </location>
</feature>
<dbReference type="Proteomes" id="UP001151699">
    <property type="component" value="Chromosome A"/>
</dbReference>
<dbReference type="PANTHER" id="PTHR45774:SF3">
    <property type="entry name" value="BTB (POZ) DOMAIN-CONTAINING 2B-RELATED"/>
    <property type="match status" value="1"/>
</dbReference>
<protein>
    <submittedName>
        <fullName evidence="2">BTB/POZ domain-containing protein 6-A</fullName>
    </submittedName>
</protein>
<dbReference type="GO" id="GO:0000932">
    <property type="term" value="C:P-body"/>
    <property type="evidence" value="ECO:0007669"/>
    <property type="project" value="TreeGrafter"/>
</dbReference>
<proteinExistence type="predicted"/>
<dbReference type="SMART" id="SM00225">
    <property type="entry name" value="BTB"/>
    <property type="match status" value="1"/>
</dbReference>
<dbReference type="PROSITE" id="PS50097">
    <property type="entry name" value="BTB"/>
    <property type="match status" value="1"/>
</dbReference>
<dbReference type="GO" id="GO:0022008">
    <property type="term" value="P:neurogenesis"/>
    <property type="evidence" value="ECO:0007669"/>
    <property type="project" value="TreeGrafter"/>
</dbReference>
<evidence type="ECO:0000259" key="1">
    <source>
        <dbReference type="PROSITE" id="PS50097"/>
    </source>
</evidence>
<dbReference type="SUPFAM" id="SSF54695">
    <property type="entry name" value="POZ domain"/>
    <property type="match status" value="1"/>
</dbReference>
<dbReference type="Pfam" id="PF00651">
    <property type="entry name" value="BTB"/>
    <property type="match status" value="1"/>
</dbReference>
<dbReference type="AlphaFoldDB" id="A0A9Q0ND17"/>
<gene>
    <name evidence="2" type="primary">btbd6a_0</name>
    <name evidence="2" type="ORF">Bhyg_02339</name>
</gene>
<dbReference type="GO" id="GO:0005829">
    <property type="term" value="C:cytosol"/>
    <property type="evidence" value="ECO:0007669"/>
    <property type="project" value="TreeGrafter"/>
</dbReference>
<organism evidence="2 3">
    <name type="scientific">Pseudolycoriella hygida</name>
    <dbReference type="NCBI Taxonomy" id="35572"/>
    <lineage>
        <taxon>Eukaryota</taxon>
        <taxon>Metazoa</taxon>
        <taxon>Ecdysozoa</taxon>
        <taxon>Arthropoda</taxon>
        <taxon>Hexapoda</taxon>
        <taxon>Insecta</taxon>
        <taxon>Pterygota</taxon>
        <taxon>Neoptera</taxon>
        <taxon>Endopterygota</taxon>
        <taxon>Diptera</taxon>
        <taxon>Nematocera</taxon>
        <taxon>Sciaroidea</taxon>
        <taxon>Sciaridae</taxon>
        <taxon>Pseudolycoriella</taxon>
    </lineage>
</organism>
<keyword evidence="3" id="KW-1185">Reference proteome</keyword>